<keyword evidence="2" id="KW-1185">Reference proteome</keyword>
<evidence type="ECO:0000313" key="2">
    <source>
        <dbReference type="Proteomes" id="UP001157974"/>
    </source>
</evidence>
<evidence type="ECO:0008006" key="3">
    <source>
        <dbReference type="Google" id="ProtNLM"/>
    </source>
</evidence>
<dbReference type="EMBL" id="JAMWBK010000007">
    <property type="protein sequence ID" value="KAJ8903264.1"/>
    <property type="molecule type" value="Genomic_DNA"/>
</dbReference>
<comment type="caution">
    <text evidence="1">The sequence shown here is derived from an EMBL/GenBank/DDBJ whole genome shotgun (WGS) entry which is preliminary data.</text>
</comment>
<name>A0AAV8UML3_9RHOD</name>
<sequence>MAELSPMLKAARTLFKGIGTSMRTVGRSIDSFGVRLQEPFAAVETVSRHQQFMRVNGKTPEIGDSVFVAPNASLIGDVKLGDLSSVWYGAIIRGDVNKVKIGSKTNIQDRAIVHVAKDPKPMGTEIGDMVSIGHRATIHAAIIEDKAIIGMGATVLDGCVVQTNSYVAPGAMLLPNTIVKSGELWAGSPAKLVRKLNEEEKEKIVSSADDYLLIAEAHLFETTKNYDRQEFDRIKRKLLEARTIWFQEWTKTVGLAEEQSELQARMDMEQRRRHWGG</sequence>
<dbReference type="CDD" id="cd04645">
    <property type="entry name" value="LbH_gamma_CA_like"/>
    <property type="match status" value="1"/>
</dbReference>
<dbReference type="PANTHER" id="PTHR13061">
    <property type="entry name" value="DYNACTIN SUBUNIT P25"/>
    <property type="match status" value="1"/>
</dbReference>
<accession>A0AAV8UML3</accession>
<dbReference type="AlphaFoldDB" id="A0AAV8UML3"/>
<dbReference type="InterPro" id="IPR050484">
    <property type="entry name" value="Transf_Hexapept/Carb_Anhydrase"/>
</dbReference>
<dbReference type="Gene3D" id="2.160.10.10">
    <property type="entry name" value="Hexapeptide repeat proteins"/>
    <property type="match status" value="1"/>
</dbReference>
<dbReference type="InterPro" id="IPR047324">
    <property type="entry name" value="LbH_gamma_CA-like"/>
</dbReference>
<reference evidence="1 2" key="1">
    <citation type="journal article" date="2023" name="Nat. Commun.">
        <title>Origin of minicircular mitochondrial genomes in red algae.</title>
        <authorList>
            <person name="Lee Y."/>
            <person name="Cho C.H."/>
            <person name="Lee Y.M."/>
            <person name="Park S.I."/>
            <person name="Yang J.H."/>
            <person name="West J.A."/>
            <person name="Bhattacharya D."/>
            <person name="Yoon H.S."/>
        </authorList>
    </citation>
    <scope>NUCLEOTIDE SEQUENCE [LARGE SCALE GENOMIC DNA]</scope>
    <source>
        <strain evidence="1 2">CCMP1338</strain>
        <tissue evidence="1">Whole cell</tissue>
    </source>
</reference>
<dbReference type="PANTHER" id="PTHR13061:SF29">
    <property type="entry name" value="GAMMA CARBONIC ANHYDRASE-LIKE 1, MITOCHONDRIAL-RELATED"/>
    <property type="match status" value="1"/>
</dbReference>
<organism evidence="1 2">
    <name type="scientific">Rhodosorus marinus</name>
    <dbReference type="NCBI Taxonomy" id="101924"/>
    <lineage>
        <taxon>Eukaryota</taxon>
        <taxon>Rhodophyta</taxon>
        <taxon>Stylonematophyceae</taxon>
        <taxon>Stylonematales</taxon>
        <taxon>Stylonemataceae</taxon>
        <taxon>Rhodosorus</taxon>
    </lineage>
</organism>
<proteinExistence type="predicted"/>
<dbReference type="InterPro" id="IPR011004">
    <property type="entry name" value="Trimer_LpxA-like_sf"/>
</dbReference>
<protein>
    <recommendedName>
        <fullName evidence="3">Gamma carbonic anhydrase</fullName>
    </recommendedName>
</protein>
<evidence type="ECO:0000313" key="1">
    <source>
        <dbReference type="EMBL" id="KAJ8903264.1"/>
    </source>
</evidence>
<dbReference type="SUPFAM" id="SSF51161">
    <property type="entry name" value="Trimeric LpxA-like enzymes"/>
    <property type="match status" value="1"/>
</dbReference>
<dbReference type="Proteomes" id="UP001157974">
    <property type="component" value="Unassembled WGS sequence"/>
</dbReference>
<gene>
    <name evidence="1" type="ORF">NDN08_004373</name>
</gene>